<comment type="subcellular location">
    <subcellularLocation>
        <location evidence="2">Cytoplasm</location>
    </subcellularLocation>
</comment>
<evidence type="ECO:0000313" key="3">
    <source>
        <dbReference type="EMBL" id="MBB4062922.1"/>
    </source>
</evidence>
<proteinExistence type="inferred from homology"/>
<dbReference type="InterPro" id="IPR036822">
    <property type="entry name" value="CutC-like_dom_sf"/>
</dbReference>
<dbReference type="AlphaFoldDB" id="A0A7W6J1C4"/>
<gene>
    <name evidence="2" type="primary">cutC</name>
    <name evidence="3" type="ORF">GGR23_000083</name>
</gene>
<dbReference type="GO" id="GO:0005737">
    <property type="term" value="C:cytoplasm"/>
    <property type="evidence" value="ECO:0007669"/>
    <property type="project" value="UniProtKB-SubCell"/>
</dbReference>
<dbReference type="RefSeq" id="WP_183364124.1">
    <property type="nucleotide sequence ID" value="NZ_JACIEZ010000001.1"/>
</dbReference>
<dbReference type="Proteomes" id="UP000528286">
    <property type="component" value="Unassembled WGS sequence"/>
</dbReference>
<comment type="similarity">
    <text evidence="1 2">Belongs to the CutC family.</text>
</comment>
<dbReference type="GO" id="GO:0005507">
    <property type="term" value="F:copper ion binding"/>
    <property type="evidence" value="ECO:0007669"/>
    <property type="project" value="TreeGrafter"/>
</dbReference>
<name>A0A7W6J1C4_9HYPH</name>
<dbReference type="Gene3D" id="3.20.20.380">
    <property type="entry name" value="Copper homeostasis (CutC) domain"/>
    <property type="match status" value="1"/>
</dbReference>
<dbReference type="InterPro" id="IPR005627">
    <property type="entry name" value="CutC-like"/>
</dbReference>
<dbReference type="HAMAP" id="MF_00795">
    <property type="entry name" value="CutC"/>
    <property type="match status" value="1"/>
</dbReference>
<protein>
    <recommendedName>
        <fullName evidence="2">PF03932 family protein CutC</fullName>
    </recommendedName>
</protein>
<dbReference type="SUPFAM" id="SSF110395">
    <property type="entry name" value="CutC-like"/>
    <property type="match status" value="1"/>
</dbReference>
<organism evidence="3 4">
    <name type="scientific">Gellertiella hungarica</name>
    <dbReference type="NCBI Taxonomy" id="1572859"/>
    <lineage>
        <taxon>Bacteria</taxon>
        <taxon>Pseudomonadati</taxon>
        <taxon>Pseudomonadota</taxon>
        <taxon>Alphaproteobacteria</taxon>
        <taxon>Hyphomicrobiales</taxon>
        <taxon>Rhizobiaceae</taxon>
        <taxon>Gellertiella</taxon>
    </lineage>
</organism>
<comment type="caution">
    <text evidence="3">The sequence shown here is derived from an EMBL/GenBank/DDBJ whole genome shotgun (WGS) entry which is preliminary data.</text>
</comment>
<comment type="caution">
    <text evidence="2">Once thought to be involved in copper homeostasis, experiments in E.coli have shown this is not the case.</text>
</comment>
<keyword evidence="2" id="KW-0963">Cytoplasm</keyword>
<sequence length="239" mass="24625">MRRRLLEVCVDDAAGLQAAIEGGADRIELCSALSVGGLTPSPGLMALAAEAPVPVHAMIRPRAGAFLYDEADLRQMENDIRTVAGFGLEGIVIGANHADGRLDEGALARLLSAAEGLPATLHRAIDLVPDVNAAVDLAVSLGFERILTSGGEKTALAGLERIAGMLARAAGRIEIMPGSGITVDTVGPILARLADVDIHASCSSPGAEEPENVLALGFATGPQKRTDALKVRALKARMG</sequence>
<reference evidence="3 4" key="1">
    <citation type="submission" date="2020-08" db="EMBL/GenBank/DDBJ databases">
        <title>Genomic Encyclopedia of Type Strains, Phase IV (KMG-IV): sequencing the most valuable type-strain genomes for metagenomic binning, comparative biology and taxonomic classification.</title>
        <authorList>
            <person name="Goeker M."/>
        </authorList>
    </citation>
    <scope>NUCLEOTIDE SEQUENCE [LARGE SCALE GENOMIC DNA]</scope>
    <source>
        <strain evidence="3 4">DSM 29853</strain>
    </source>
</reference>
<dbReference type="PANTHER" id="PTHR12598">
    <property type="entry name" value="COPPER HOMEOSTASIS PROTEIN CUTC"/>
    <property type="match status" value="1"/>
</dbReference>
<evidence type="ECO:0000256" key="1">
    <source>
        <dbReference type="ARBA" id="ARBA00007768"/>
    </source>
</evidence>
<dbReference type="PANTHER" id="PTHR12598:SF0">
    <property type="entry name" value="COPPER HOMEOSTASIS PROTEIN CUTC HOMOLOG"/>
    <property type="match status" value="1"/>
</dbReference>
<evidence type="ECO:0000256" key="2">
    <source>
        <dbReference type="HAMAP-Rule" id="MF_00795"/>
    </source>
</evidence>
<dbReference type="EMBL" id="JACIEZ010000001">
    <property type="protein sequence ID" value="MBB4062922.1"/>
    <property type="molecule type" value="Genomic_DNA"/>
</dbReference>
<dbReference type="Pfam" id="PF03932">
    <property type="entry name" value="CutC"/>
    <property type="match status" value="1"/>
</dbReference>
<evidence type="ECO:0000313" key="4">
    <source>
        <dbReference type="Proteomes" id="UP000528286"/>
    </source>
</evidence>
<keyword evidence="4" id="KW-1185">Reference proteome</keyword>
<accession>A0A7W6J1C4</accession>